<dbReference type="GO" id="GO:0004674">
    <property type="term" value="F:protein serine/threonine kinase activity"/>
    <property type="evidence" value="ECO:0007669"/>
    <property type="project" value="UniProtKB-KW"/>
</dbReference>
<evidence type="ECO:0000313" key="11">
    <source>
        <dbReference type="EMBL" id="MUN41928.1"/>
    </source>
</evidence>
<dbReference type="Pfam" id="PF16919">
    <property type="entry name" value="PknG_rubred"/>
    <property type="match status" value="1"/>
</dbReference>
<accession>A0A7K1LBY1</accession>
<evidence type="ECO:0000256" key="4">
    <source>
        <dbReference type="ARBA" id="ARBA00022741"/>
    </source>
</evidence>
<dbReference type="InterPro" id="IPR031634">
    <property type="entry name" value="PknG_rubred"/>
</dbReference>
<evidence type="ECO:0000256" key="8">
    <source>
        <dbReference type="ARBA" id="ARBA00048679"/>
    </source>
</evidence>
<organism evidence="11 12">
    <name type="scientific">Actinomadura litoris</name>
    <dbReference type="NCBI Taxonomy" id="2678616"/>
    <lineage>
        <taxon>Bacteria</taxon>
        <taxon>Bacillati</taxon>
        <taxon>Actinomycetota</taxon>
        <taxon>Actinomycetes</taxon>
        <taxon>Streptosporangiales</taxon>
        <taxon>Thermomonosporaceae</taxon>
        <taxon>Actinomadura</taxon>
    </lineage>
</organism>
<keyword evidence="4" id="KW-0547">Nucleotide-binding</keyword>
<evidence type="ECO:0000256" key="3">
    <source>
        <dbReference type="ARBA" id="ARBA00022679"/>
    </source>
</evidence>
<evidence type="ECO:0000256" key="2">
    <source>
        <dbReference type="ARBA" id="ARBA00022527"/>
    </source>
</evidence>
<evidence type="ECO:0000256" key="6">
    <source>
        <dbReference type="ARBA" id="ARBA00022840"/>
    </source>
</evidence>
<gene>
    <name evidence="11" type="ORF">GNZ18_35870</name>
</gene>
<comment type="catalytic activity">
    <reaction evidence="7">
        <text>L-threonyl-[protein] + ATP = O-phospho-L-threonyl-[protein] + ADP + H(+)</text>
        <dbReference type="Rhea" id="RHEA:46608"/>
        <dbReference type="Rhea" id="RHEA-COMP:11060"/>
        <dbReference type="Rhea" id="RHEA-COMP:11605"/>
        <dbReference type="ChEBI" id="CHEBI:15378"/>
        <dbReference type="ChEBI" id="CHEBI:30013"/>
        <dbReference type="ChEBI" id="CHEBI:30616"/>
        <dbReference type="ChEBI" id="CHEBI:61977"/>
        <dbReference type="ChEBI" id="CHEBI:456216"/>
        <dbReference type="EC" id="2.7.11.1"/>
    </reaction>
</comment>
<dbReference type="Gene3D" id="1.25.40.10">
    <property type="entry name" value="Tetratricopeptide repeat domain"/>
    <property type="match status" value="1"/>
</dbReference>
<feature type="domain" description="Protein kinase" evidence="10">
    <location>
        <begin position="229"/>
        <end position="505"/>
    </location>
</feature>
<dbReference type="SUPFAM" id="SSF56112">
    <property type="entry name" value="Protein kinase-like (PK-like)"/>
    <property type="match status" value="1"/>
</dbReference>
<evidence type="ECO:0000313" key="12">
    <source>
        <dbReference type="Proteomes" id="UP000432015"/>
    </source>
</evidence>
<dbReference type="FunFam" id="3.30.200.20:FF:000205">
    <property type="entry name" value="Serine/threonine protein kinase"/>
    <property type="match status" value="1"/>
</dbReference>
<evidence type="ECO:0000256" key="5">
    <source>
        <dbReference type="ARBA" id="ARBA00022777"/>
    </source>
</evidence>
<protein>
    <recommendedName>
        <fullName evidence="1">non-specific serine/threonine protein kinase</fullName>
        <ecNumber evidence="1">2.7.11.1</ecNumber>
    </recommendedName>
</protein>
<evidence type="ECO:0000259" key="10">
    <source>
        <dbReference type="PROSITE" id="PS50011"/>
    </source>
</evidence>
<dbReference type="InterPro" id="IPR011990">
    <property type="entry name" value="TPR-like_helical_dom_sf"/>
</dbReference>
<keyword evidence="6" id="KW-0067">ATP-binding</keyword>
<keyword evidence="12" id="KW-1185">Reference proteome</keyword>
<evidence type="ECO:0000256" key="1">
    <source>
        <dbReference type="ARBA" id="ARBA00012513"/>
    </source>
</evidence>
<dbReference type="PANTHER" id="PTHR24363:SF0">
    <property type="entry name" value="SERINE_THREONINE KINASE LIKE DOMAIN CONTAINING 1"/>
    <property type="match status" value="1"/>
</dbReference>
<dbReference type="Pfam" id="PF16918">
    <property type="entry name" value="PknG_TPR"/>
    <property type="match status" value="1"/>
</dbReference>
<dbReference type="Pfam" id="PF00069">
    <property type="entry name" value="Pkinase"/>
    <property type="match status" value="1"/>
</dbReference>
<reference evidence="11 12" key="1">
    <citation type="submission" date="2019-11" db="EMBL/GenBank/DDBJ databases">
        <authorList>
            <person name="Cao P."/>
        </authorList>
    </citation>
    <scope>NUCLEOTIDE SEQUENCE [LARGE SCALE GENOMIC DNA]</scope>
    <source>
        <strain evidence="11 12">NEAU-AAG5</strain>
    </source>
</reference>
<dbReference type="FunFam" id="1.10.510.10:FF:000306">
    <property type="entry name" value="Serine/threonine protein kinase"/>
    <property type="match status" value="1"/>
</dbReference>
<dbReference type="Gene3D" id="3.30.200.20">
    <property type="entry name" value="Phosphorylase Kinase, domain 1"/>
    <property type="match status" value="1"/>
</dbReference>
<proteinExistence type="predicted"/>
<dbReference type="Proteomes" id="UP000432015">
    <property type="component" value="Unassembled WGS sequence"/>
</dbReference>
<dbReference type="InterPro" id="IPR031636">
    <property type="entry name" value="PknG_TPR"/>
</dbReference>
<dbReference type="InterPro" id="IPR011009">
    <property type="entry name" value="Kinase-like_dom_sf"/>
</dbReference>
<comment type="catalytic activity">
    <reaction evidence="8">
        <text>L-seryl-[protein] + ATP = O-phospho-L-seryl-[protein] + ADP + H(+)</text>
        <dbReference type="Rhea" id="RHEA:17989"/>
        <dbReference type="Rhea" id="RHEA-COMP:9863"/>
        <dbReference type="Rhea" id="RHEA-COMP:11604"/>
        <dbReference type="ChEBI" id="CHEBI:15378"/>
        <dbReference type="ChEBI" id="CHEBI:29999"/>
        <dbReference type="ChEBI" id="CHEBI:30616"/>
        <dbReference type="ChEBI" id="CHEBI:83421"/>
        <dbReference type="ChEBI" id="CHEBI:456216"/>
        <dbReference type="EC" id="2.7.11.1"/>
    </reaction>
</comment>
<name>A0A7K1LBY1_9ACTN</name>
<keyword evidence="3" id="KW-0808">Transferase</keyword>
<keyword evidence="2" id="KW-0723">Serine/threonine-protein kinase</keyword>
<dbReference type="EC" id="2.7.11.1" evidence="1"/>
<evidence type="ECO:0000256" key="7">
    <source>
        <dbReference type="ARBA" id="ARBA00047899"/>
    </source>
</evidence>
<feature type="compositionally biased region" description="Low complexity" evidence="9">
    <location>
        <begin position="117"/>
        <end position="145"/>
    </location>
</feature>
<feature type="region of interest" description="Disordered" evidence="9">
    <location>
        <begin position="511"/>
        <end position="533"/>
    </location>
</feature>
<dbReference type="SUPFAM" id="SSF48452">
    <property type="entry name" value="TPR-like"/>
    <property type="match status" value="1"/>
</dbReference>
<sequence length="837" mass="88184">MSAASAPTGSSAPIVCSVPGCGGTIVDGYCERCGSPPAAVPAARSAPAAAAASAPASAAASAPAASAPAPAPASAPASDRCGQPGCSGTIVDGYCESCGSPPSQTSGSSGTSGGTSSGSSGYMSGSTSTGGTYRTGSTRTGSSRSSRGRGRLGEGLVEVPPVPYRDPSTAVMSDPQVAENKRFCSSCGEPVGRSRGDRPGRTEGFCAKCRAAFSFRPKLSPGDLVHGQYDVLGCLAHGGLGWIYLAKDKNVSDRWVVLKGLLDSGDADAIEAAAAERAFLAEVEHPNIVRIYNFVQHAGDGYIVMEYVGGQSLKDILLHRRRELGEESLPVTQAIAYALEVLRAFDYLHTQGLVYCDFKPDNVIQSEEQLRLIDLGGVRRLTRQDGAIYGTIGYQAPEIADEGPSITSDLYTVGRALAVLSFPFKGYTRKYVDSLPARGEVELLRRYESFDRFLRRATHRDPAERFQDAGEMAEQLTGVLREILATEDGEPRPEPSGLFGPERFAAGDTLVKGGRAAPGDPGEPDALDGPEPALPPVPPARAAAALPVPLVVREDPMAGFLRGLTALEPAQLAAAVAGAPQHTPEVRFALARAKIEMGLFDEAEEFLEELGQELPGDWRIEWYRAVSVLAQGRVAEAEPRFDRLYGLLPGEAAPKLALAYCRERGAPADAVRLYELVWRTDQSYINAAFGLARVHLAAGDRGGAIAALDSVPKISIRYVPAQVAAVATAVRGRHADELTAAELVEAGERLGRLGLDGEHGDRLAAEVLEAALDWLVVGPGPGAGARGGALLGEQLAEAPLRSLLERTYRGLARLTRDREESRLLIDAANTVRPRTLL</sequence>
<keyword evidence="5 11" id="KW-0418">Kinase</keyword>
<comment type="caution">
    <text evidence="11">The sequence shown here is derived from an EMBL/GenBank/DDBJ whole genome shotgun (WGS) entry which is preliminary data.</text>
</comment>
<dbReference type="EMBL" id="WOFH01000017">
    <property type="protein sequence ID" value="MUN41928.1"/>
    <property type="molecule type" value="Genomic_DNA"/>
</dbReference>
<dbReference type="CDD" id="cd14014">
    <property type="entry name" value="STKc_PknB_like"/>
    <property type="match status" value="1"/>
</dbReference>
<dbReference type="GO" id="GO:0005524">
    <property type="term" value="F:ATP binding"/>
    <property type="evidence" value="ECO:0007669"/>
    <property type="project" value="UniProtKB-KW"/>
</dbReference>
<dbReference type="AlphaFoldDB" id="A0A7K1LBY1"/>
<evidence type="ECO:0000256" key="9">
    <source>
        <dbReference type="SAM" id="MobiDB-lite"/>
    </source>
</evidence>
<dbReference type="Gene3D" id="1.10.510.10">
    <property type="entry name" value="Transferase(Phosphotransferase) domain 1"/>
    <property type="match status" value="1"/>
</dbReference>
<dbReference type="PROSITE" id="PS50011">
    <property type="entry name" value="PROTEIN_KINASE_DOM"/>
    <property type="match status" value="1"/>
</dbReference>
<feature type="region of interest" description="Disordered" evidence="9">
    <location>
        <begin position="101"/>
        <end position="175"/>
    </location>
</feature>
<dbReference type="InterPro" id="IPR000719">
    <property type="entry name" value="Prot_kinase_dom"/>
</dbReference>
<dbReference type="PANTHER" id="PTHR24363">
    <property type="entry name" value="SERINE/THREONINE PROTEIN KINASE"/>
    <property type="match status" value="1"/>
</dbReference>